<dbReference type="EMBL" id="JABFTV010000003">
    <property type="protein sequence ID" value="MCE8023763.1"/>
    <property type="molecule type" value="Genomic_DNA"/>
</dbReference>
<proteinExistence type="predicted"/>
<keyword evidence="3" id="KW-1185">Reference proteome</keyword>
<sequence>MRRKSPRAPSIPLDDAIERAQKLYEKEKRHPAPVDAIAQHLGYKNATNGAAASVIATLKYYGLIQRDSEKMISVSNDLELYMFSPTEEMKRDYLVKWLKTPPVFSDLLEQYQDHLPSDGTLRFNLIKRGFFQEAADACIAVFRRSVDYARYYEHTQQDEVVGEESINQEVDETPPSEKSDITAEPQTLSQARPVTPIATSAETYAVHDIDRIPVRLTRGRKAWIEIPTPFFAADKERLKAQIDLLLSDDEDDFLE</sequence>
<organism evidence="2 3">
    <name type="scientific">Billgrantia aerodenitrificans</name>
    <dbReference type="NCBI Taxonomy" id="2733483"/>
    <lineage>
        <taxon>Bacteria</taxon>
        <taxon>Pseudomonadati</taxon>
        <taxon>Pseudomonadota</taxon>
        <taxon>Gammaproteobacteria</taxon>
        <taxon>Oceanospirillales</taxon>
        <taxon>Halomonadaceae</taxon>
        <taxon>Billgrantia</taxon>
    </lineage>
</organism>
<feature type="region of interest" description="Disordered" evidence="1">
    <location>
        <begin position="162"/>
        <end position="190"/>
    </location>
</feature>
<dbReference type="RefSeq" id="WP_234253258.1">
    <property type="nucleotide sequence ID" value="NZ_JABFTV010000003.1"/>
</dbReference>
<gene>
    <name evidence="2" type="ORF">HOP59_06440</name>
</gene>
<accession>A0ABS9APY9</accession>
<evidence type="ECO:0000313" key="3">
    <source>
        <dbReference type="Proteomes" id="UP001320272"/>
    </source>
</evidence>
<evidence type="ECO:0000313" key="2">
    <source>
        <dbReference type="EMBL" id="MCE8023763.1"/>
    </source>
</evidence>
<protein>
    <submittedName>
        <fullName evidence="2">Uncharacterized protein</fullName>
    </submittedName>
</protein>
<reference evidence="2 3" key="1">
    <citation type="journal article" date="2021" name="Front. Microbiol.">
        <title>Aerobic Denitrification and Heterotrophic Sulfur Oxidation in the Genus Halomonas Revealed by Six Novel Species Characterizations and Genome-Based Analysis.</title>
        <authorList>
            <person name="Wang L."/>
            <person name="Shao Z."/>
        </authorList>
    </citation>
    <scope>NUCLEOTIDE SEQUENCE [LARGE SCALE GENOMIC DNA]</scope>
    <source>
        <strain evidence="2 3">MCCC 1A11058</strain>
    </source>
</reference>
<dbReference type="Proteomes" id="UP001320272">
    <property type="component" value="Unassembled WGS sequence"/>
</dbReference>
<evidence type="ECO:0000256" key="1">
    <source>
        <dbReference type="SAM" id="MobiDB-lite"/>
    </source>
</evidence>
<comment type="caution">
    <text evidence="2">The sequence shown here is derived from an EMBL/GenBank/DDBJ whole genome shotgun (WGS) entry which is preliminary data.</text>
</comment>
<name>A0ABS9APY9_9GAMM</name>